<evidence type="ECO:0000256" key="2">
    <source>
        <dbReference type="ARBA" id="ARBA00038209"/>
    </source>
</evidence>
<keyword evidence="1 4" id="KW-0413">Isomerase</keyword>
<accession>A0A418V4F7</accession>
<sequence length="379" mass="40902">MTDRTIVLAFGTRPEATKMAPVYRALERHPGLRPLILSTGQQRQMLDGALNVFGLTPDQDLNVMTERQTLADLTARIVPTSGKLLREMGADMVLVHGDTSTSFCVALSAFYEGIPVGHVEAGLRSGSLREPFPEEANRRLTGVLSSLDFAPTTGSKANLLREGKSAEHIVVTGQTAVDAVREVAGRVPLRPAWQQQLEAGRRLVTVTMHRRENQPMMREMAQALGRVAAKFPDHHFVYPVHLSPAVQEAVKPVLGEVPNFELIAPLDYSEMAPLMAASVLLATDSGGLQEEGAALNVPVAVLRNVTERPEGVEAGVLKLAGNDPAGLEQVLTDLLGSERTLKAMREAHNPYGDGSASGRIAQAIAWYFGQGARPADWTL</sequence>
<dbReference type="OrthoDB" id="9803238at2"/>
<dbReference type="EC" id="5.1.3.14" evidence="3"/>
<dbReference type="Gene3D" id="3.40.50.2000">
    <property type="entry name" value="Glycogen Phosphorylase B"/>
    <property type="match status" value="2"/>
</dbReference>
<proteinExistence type="inferred from homology"/>
<dbReference type="PANTHER" id="PTHR43174">
    <property type="entry name" value="UDP-N-ACETYLGLUCOSAMINE 2-EPIMERASE"/>
    <property type="match status" value="1"/>
</dbReference>
<gene>
    <name evidence="6" type="ORF">D3875_04775</name>
</gene>
<evidence type="ECO:0000313" key="7">
    <source>
        <dbReference type="Proteomes" id="UP000286287"/>
    </source>
</evidence>
<feature type="domain" description="UDP-N-acetylglucosamine 2-epimerase" evidence="5">
    <location>
        <begin position="24"/>
        <end position="364"/>
    </location>
</feature>
<keyword evidence="7" id="KW-1185">Reference proteome</keyword>
<reference evidence="6 7" key="1">
    <citation type="submission" date="2018-09" db="EMBL/GenBank/DDBJ databases">
        <authorList>
            <person name="Zhu H."/>
        </authorList>
    </citation>
    <scope>NUCLEOTIDE SEQUENCE [LARGE SCALE GENOMIC DNA]</scope>
    <source>
        <strain evidence="6 7">K2S05-167</strain>
    </source>
</reference>
<dbReference type="AlphaFoldDB" id="A0A418V4F7"/>
<dbReference type="RefSeq" id="WP_119761664.1">
    <property type="nucleotide sequence ID" value="NZ_QYUJ01000014.1"/>
</dbReference>
<evidence type="ECO:0000259" key="5">
    <source>
        <dbReference type="Pfam" id="PF02350"/>
    </source>
</evidence>
<evidence type="ECO:0000313" key="6">
    <source>
        <dbReference type="EMBL" id="RJF70998.1"/>
    </source>
</evidence>
<dbReference type="EMBL" id="QYUJ01000014">
    <property type="protein sequence ID" value="RJF70998.1"/>
    <property type="molecule type" value="Genomic_DNA"/>
</dbReference>
<evidence type="ECO:0000256" key="1">
    <source>
        <dbReference type="ARBA" id="ARBA00023235"/>
    </source>
</evidence>
<dbReference type="SUPFAM" id="SSF53756">
    <property type="entry name" value="UDP-Glycosyltransferase/glycogen phosphorylase"/>
    <property type="match status" value="1"/>
</dbReference>
<comment type="similarity">
    <text evidence="2 4">Belongs to the UDP-N-acetylglucosamine 2-epimerase family.</text>
</comment>
<dbReference type="InterPro" id="IPR029767">
    <property type="entry name" value="WecB-like"/>
</dbReference>
<dbReference type="Pfam" id="PF02350">
    <property type="entry name" value="Epimerase_2"/>
    <property type="match status" value="1"/>
</dbReference>
<dbReference type="GO" id="GO:0008761">
    <property type="term" value="F:UDP-N-acetylglucosamine 2-epimerase activity"/>
    <property type="evidence" value="ECO:0007669"/>
    <property type="project" value="UniProtKB-EC"/>
</dbReference>
<dbReference type="InterPro" id="IPR003331">
    <property type="entry name" value="UDP_GlcNAc_Epimerase_2_dom"/>
</dbReference>
<dbReference type="PANTHER" id="PTHR43174:SF2">
    <property type="entry name" value="UDP-N-ACETYLGLUCOSAMINE 2-EPIMERASE"/>
    <property type="match status" value="1"/>
</dbReference>
<protein>
    <recommendedName>
        <fullName evidence="3">UDP-N-acetylglucosamine 2-epimerase (non-hydrolyzing)</fullName>
        <ecNumber evidence="3">5.1.3.14</ecNumber>
    </recommendedName>
</protein>
<evidence type="ECO:0000256" key="3">
    <source>
        <dbReference type="ARBA" id="ARBA00038858"/>
    </source>
</evidence>
<evidence type="ECO:0000256" key="4">
    <source>
        <dbReference type="RuleBase" id="RU003513"/>
    </source>
</evidence>
<organism evidence="6 7">
    <name type="scientific">Deinococcus cavernae</name>
    <dbReference type="NCBI Taxonomy" id="2320857"/>
    <lineage>
        <taxon>Bacteria</taxon>
        <taxon>Thermotogati</taxon>
        <taxon>Deinococcota</taxon>
        <taxon>Deinococci</taxon>
        <taxon>Deinococcales</taxon>
        <taxon>Deinococcaceae</taxon>
        <taxon>Deinococcus</taxon>
    </lineage>
</organism>
<comment type="caution">
    <text evidence="6">The sequence shown here is derived from an EMBL/GenBank/DDBJ whole genome shotgun (WGS) entry which is preliminary data.</text>
</comment>
<name>A0A418V4F7_9DEIO</name>
<dbReference type="Proteomes" id="UP000286287">
    <property type="component" value="Unassembled WGS sequence"/>
</dbReference>
<dbReference type="NCBIfam" id="TIGR00236">
    <property type="entry name" value="wecB"/>
    <property type="match status" value="1"/>
</dbReference>
<dbReference type="CDD" id="cd03786">
    <property type="entry name" value="GTB_UDP-GlcNAc_2-Epimerase"/>
    <property type="match status" value="1"/>
</dbReference>